<reference evidence="1 2" key="1">
    <citation type="submission" date="2018-06" db="EMBL/GenBank/DDBJ databases">
        <authorList>
            <consortium name="Pathogen Informatics"/>
            <person name="Doyle S."/>
        </authorList>
    </citation>
    <scope>NUCLEOTIDE SEQUENCE [LARGE SCALE GENOMIC DNA]</scope>
    <source>
        <strain evidence="1 2">NCTC10313</strain>
    </source>
</reference>
<dbReference type="Proteomes" id="UP000254487">
    <property type="component" value="Unassembled WGS sequence"/>
</dbReference>
<evidence type="ECO:0000313" key="1">
    <source>
        <dbReference type="EMBL" id="STZ75029.1"/>
    </source>
</evidence>
<sequence length="239" mass="27580">MSLFPLGNDYCGQDKRQRAAQELLELLNNDIILKDARFEGIPDQLKEMLELKNAWSDKTRSPVEKKQGLMESLFLQLQGTLREYYLPASLDSLRTELVTTTLPSDQDYALIALLCNNIMSFLLTLGMPLSECFLWHNRILMNDRNDFVTRFDSWAEKVNVRIQRYTVRLVMENEKFYDMLHQSGEDTIFNGCRYTPFINTKSVRSVKATIEVEAVSVLSAKTGADYQVRRKTPSFRAGI</sequence>
<organism evidence="1 2">
    <name type="scientific">Klebsiella pneumoniae subsp. ozaenae</name>
    <dbReference type="NCBI Taxonomy" id="574"/>
    <lineage>
        <taxon>Bacteria</taxon>
        <taxon>Pseudomonadati</taxon>
        <taxon>Pseudomonadota</taxon>
        <taxon>Gammaproteobacteria</taxon>
        <taxon>Enterobacterales</taxon>
        <taxon>Enterobacteriaceae</taxon>
        <taxon>Klebsiella/Raoultella group</taxon>
        <taxon>Klebsiella</taxon>
        <taxon>Klebsiella pneumoniae complex</taxon>
    </lineage>
</organism>
<protein>
    <submittedName>
        <fullName evidence="1">Uncharacterized protein</fullName>
    </submittedName>
</protein>
<proteinExistence type="predicted"/>
<dbReference type="EMBL" id="UGLW01000004">
    <property type="protein sequence ID" value="STZ75029.1"/>
    <property type="molecule type" value="Genomic_DNA"/>
</dbReference>
<gene>
    <name evidence="1" type="ORF">NCTC10313_07215</name>
</gene>
<accession>A0A378UEC6</accession>
<evidence type="ECO:0000313" key="2">
    <source>
        <dbReference type="Proteomes" id="UP000254487"/>
    </source>
</evidence>
<name>A0A378UEC6_KLEPO</name>
<dbReference type="AlphaFoldDB" id="A0A378UEC6"/>